<dbReference type="AlphaFoldDB" id="W4GFL6"/>
<feature type="domain" description="DUF6818" evidence="3">
    <location>
        <begin position="30"/>
        <end position="110"/>
    </location>
</feature>
<dbReference type="EMBL" id="KI913130">
    <property type="protein sequence ID" value="ETV78482.1"/>
    <property type="molecule type" value="Genomic_DNA"/>
</dbReference>
<reference evidence="4" key="1">
    <citation type="submission" date="2013-12" db="EMBL/GenBank/DDBJ databases">
        <title>The Genome Sequence of Aphanomyces astaci APO3.</title>
        <authorList>
            <consortium name="The Broad Institute Genomics Platform"/>
            <person name="Russ C."/>
            <person name="Tyler B."/>
            <person name="van West P."/>
            <person name="Dieguez-Uribeondo J."/>
            <person name="Young S.K."/>
            <person name="Zeng Q."/>
            <person name="Gargeya S."/>
            <person name="Fitzgerald M."/>
            <person name="Abouelleil A."/>
            <person name="Alvarado L."/>
            <person name="Chapman S.B."/>
            <person name="Gainer-Dewar J."/>
            <person name="Goldberg J."/>
            <person name="Griggs A."/>
            <person name="Gujja S."/>
            <person name="Hansen M."/>
            <person name="Howarth C."/>
            <person name="Imamovic A."/>
            <person name="Ireland A."/>
            <person name="Larimer J."/>
            <person name="McCowan C."/>
            <person name="Murphy C."/>
            <person name="Pearson M."/>
            <person name="Poon T.W."/>
            <person name="Priest M."/>
            <person name="Roberts A."/>
            <person name="Saif S."/>
            <person name="Shea T."/>
            <person name="Sykes S."/>
            <person name="Wortman J."/>
            <person name="Nusbaum C."/>
            <person name="Birren B."/>
        </authorList>
    </citation>
    <scope>NUCLEOTIDE SEQUENCE [LARGE SCALE GENOMIC DNA]</scope>
    <source>
        <strain evidence="4">APO3</strain>
    </source>
</reference>
<dbReference type="PANTHER" id="PTHR34409">
    <property type="entry name" value="SET DOMAIN-CONTAINING PROTEIN"/>
    <property type="match status" value="1"/>
</dbReference>
<dbReference type="GeneID" id="20810002"/>
<dbReference type="VEuPathDB" id="FungiDB:H257_08006"/>
<evidence type="ECO:0000256" key="2">
    <source>
        <dbReference type="SAM" id="MobiDB-lite"/>
    </source>
</evidence>
<evidence type="ECO:0000259" key="3">
    <source>
        <dbReference type="Pfam" id="PF20681"/>
    </source>
</evidence>
<dbReference type="InterPro" id="IPR049203">
    <property type="entry name" value="DUF6818"/>
</dbReference>
<dbReference type="OrthoDB" id="99432at2759"/>
<dbReference type="STRING" id="112090.W4GFL6"/>
<keyword evidence="1" id="KW-0175">Coiled coil</keyword>
<feature type="coiled-coil region" evidence="1">
    <location>
        <begin position="206"/>
        <end position="240"/>
    </location>
</feature>
<evidence type="ECO:0000313" key="4">
    <source>
        <dbReference type="EMBL" id="ETV78482.1"/>
    </source>
</evidence>
<feature type="region of interest" description="Disordered" evidence="2">
    <location>
        <begin position="99"/>
        <end position="134"/>
    </location>
</feature>
<accession>W4GFL6</accession>
<name>W4GFL6_APHAT</name>
<organism evidence="4">
    <name type="scientific">Aphanomyces astaci</name>
    <name type="common">Crayfish plague agent</name>
    <dbReference type="NCBI Taxonomy" id="112090"/>
    <lineage>
        <taxon>Eukaryota</taxon>
        <taxon>Sar</taxon>
        <taxon>Stramenopiles</taxon>
        <taxon>Oomycota</taxon>
        <taxon>Saprolegniomycetes</taxon>
        <taxon>Saprolegniales</taxon>
        <taxon>Verrucalvaceae</taxon>
        <taxon>Aphanomyces</taxon>
    </lineage>
</organism>
<feature type="compositionally biased region" description="Acidic residues" evidence="2">
    <location>
        <begin position="104"/>
        <end position="117"/>
    </location>
</feature>
<dbReference type="RefSeq" id="XP_009832063.1">
    <property type="nucleotide sequence ID" value="XM_009833761.1"/>
</dbReference>
<gene>
    <name evidence="4" type="ORF">H257_08006</name>
</gene>
<sequence>MAPKGKGRGKGWSNPEVMSMLDCIESHLRLGSNQWDDVQADYNSRIEQNSVWVVRDTESMRRKFKSLRNSKKSTGDPDCPEDVKRAKRINRAMEARMSVLDMGSGDENEDNENDVNNDSDGSSDPPSAPTPVFSPFTLFATPRTGLDPTELATIGQLANSEQTMSQTAQRRRRIDEILADSAENEAIKRRLVFEQRDARKHTFGVLAAMQERQQAMELEYRQYQMQLAAERDEREAKRLERLEAMDIQRETRQAKMDQIMVAMMSKFLEK</sequence>
<dbReference type="Pfam" id="PF20681">
    <property type="entry name" value="DUF6818"/>
    <property type="match status" value="1"/>
</dbReference>
<dbReference type="PANTHER" id="PTHR34409:SF1">
    <property type="entry name" value="MYB-LIKE DOMAIN-CONTAINING PROTEIN"/>
    <property type="match status" value="1"/>
</dbReference>
<evidence type="ECO:0000256" key="1">
    <source>
        <dbReference type="SAM" id="Coils"/>
    </source>
</evidence>
<protein>
    <recommendedName>
        <fullName evidence="3">DUF6818 domain-containing protein</fullName>
    </recommendedName>
</protein>
<proteinExistence type="predicted"/>
<feature type="region of interest" description="Disordered" evidence="2">
    <location>
        <begin position="64"/>
        <end position="83"/>
    </location>
</feature>